<feature type="repeat" description="ARM" evidence="1">
    <location>
        <begin position="662"/>
        <end position="704"/>
    </location>
</feature>
<dbReference type="Pfam" id="PF07714">
    <property type="entry name" value="PK_Tyr_Ser-Thr"/>
    <property type="match status" value="1"/>
</dbReference>
<name>A0A225WYF5_9STRA</name>
<feature type="domain" description="Protein kinase" evidence="3">
    <location>
        <begin position="211"/>
        <end position="463"/>
    </location>
</feature>
<dbReference type="GO" id="GO:0005524">
    <property type="term" value="F:ATP binding"/>
    <property type="evidence" value="ECO:0007669"/>
    <property type="project" value="InterPro"/>
</dbReference>
<dbReference type="PANTHER" id="PTHR23315">
    <property type="entry name" value="U BOX DOMAIN-CONTAINING"/>
    <property type="match status" value="1"/>
</dbReference>
<evidence type="ECO:0000256" key="1">
    <source>
        <dbReference type="PROSITE-ProRule" id="PRU00259"/>
    </source>
</evidence>
<dbReference type="SMART" id="SM00185">
    <property type="entry name" value="ARM"/>
    <property type="match status" value="10"/>
</dbReference>
<dbReference type="Gene3D" id="1.25.10.10">
    <property type="entry name" value="Leucine-rich Repeat Variant"/>
    <property type="match status" value="4"/>
</dbReference>
<dbReference type="SUPFAM" id="SSF48371">
    <property type="entry name" value="ARM repeat"/>
    <property type="match status" value="2"/>
</dbReference>
<dbReference type="AlphaFoldDB" id="A0A225WYF5"/>
<feature type="region of interest" description="Disordered" evidence="2">
    <location>
        <begin position="504"/>
        <end position="525"/>
    </location>
</feature>
<dbReference type="STRING" id="4795.A0A225WYF5"/>
<organism evidence="4 5">
    <name type="scientific">Phytophthora megakarya</name>
    <dbReference type="NCBI Taxonomy" id="4795"/>
    <lineage>
        <taxon>Eukaryota</taxon>
        <taxon>Sar</taxon>
        <taxon>Stramenopiles</taxon>
        <taxon>Oomycota</taxon>
        <taxon>Peronosporomycetes</taxon>
        <taxon>Peronosporales</taxon>
        <taxon>Peronosporaceae</taxon>
        <taxon>Phytophthora</taxon>
    </lineage>
</organism>
<dbReference type="InterPro" id="IPR001245">
    <property type="entry name" value="Ser-Thr/Tyr_kinase_cat_dom"/>
</dbReference>
<keyword evidence="5" id="KW-1185">Reference proteome</keyword>
<dbReference type="EMBL" id="NBNE01000116">
    <property type="protein sequence ID" value="OWZ22701.1"/>
    <property type="molecule type" value="Genomic_DNA"/>
</dbReference>
<dbReference type="GO" id="GO:0004674">
    <property type="term" value="F:protein serine/threonine kinase activity"/>
    <property type="evidence" value="ECO:0007669"/>
    <property type="project" value="UniProtKB-KW"/>
</dbReference>
<evidence type="ECO:0000313" key="4">
    <source>
        <dbReference type="EMBL" id="OWZ22701.1"/>
    </source>
</evidence>
<dbReference type="InterPro" id="IPR000719">
    <property type="entry name" value="Prot_kinase_dom"/>
</dbReference>
<comment type="caution">
    <text evidence="4">The sequence shown here is derived from an EMBL/GenBank/DDBJ whole genome shotgun (WGS) entry which is preliminary data.</text>
</comment>
<keyword evidence="4" id="KW-0723">Serine/threonine-protein kinase</keyword>
<dbReference type="Pfam" id="PF00514">
    <property type="entry name" value="Arm"/>
    <property type="match status" value="1"/>
</dbReference>
<dbReference type="Gene3D" id="1.10.510.10">
    <property type="entry name" value="Transferase(Phosphotransferase) domain 1"/>
    <property type="match status" value="1"/>
</dbReference>
<dbReference type="SUPFAM" id="SSF56112">
    <property type="entry name" value="Protein kinase-like (PK-like)"/>
    <property type="match status" value="1"/>
</dbReference>
<accession>A0A225WYF5</accession>
<evidence type="ECO:0000256" key="2">
    <source>
        <dbReference type="SAM" id="MobiDB-lite"/>
    </source>
</evidence>
<evidence type="ECO:0000259" key="3">
    <source>
        <dbReference type="PROSITE" id="PS50011"/>
    </source>
</evidence>
<dbReference type="InterPro" id="IPR000225">
    <property type="entry name" value="Armadillo"/>
</dbReference>
<dbReference type="Gene3D" id="3.30.200.20">
    <property type="entry name" value="Phosphorylase Kinase, domain 1"/>
    <property type="match status" value="1"/>
</dbReference>
<gene>
    <name evidence="4" type="ORF">PHMEG_0002555</name>
</gene>
<dbReference type="PANTHER" id="PTHR23315:SF7">
    <property type="entry name" value="U-BOX DOMAIN-CONTAINING PROTEIN 4"/>
    <property type="match status" value="1"/>
</dbReference>
<sequence length="1116" mass="122230">MSSINVLHLVVPGAGPIPQALTTARDLCTKMEEIRAACENLHIRLYNLYSELEFMQKKNQVLSADSLKKFTLVVTKFLQFLRKNCSKTVIHRIVQQNVIFHTLKNLHEAVSELVFELLDVAVVDQWREDRCVLETVFATAISDNSILQHCQSARAQLEAILTLKFELERRAYRHNDENMARMKLLMMNIQKSFRVSVGPLPTWFLPDYEVEFEPQPFAKGSIGSLHRGKLSCGTSVVMKCFNVDDMRVDNCTARQLEKDMDLLFQMEHISVVKALGASHVSARPVLVYEDAVNGDLGSFLSLSDANKQKMSKLLYQASLGLAYIHNKGVVHGHLKLSNILVGADGQAKLSGFCLGTFRRISKPNTESSTYLRWRAPECLKRRPTFASDVYSFAMCMIEAAAGEAPFAYLDDDDVRESLKAGEIPEQPDEMNDELWELVVAMTNADPSKRIGLNQVIDKLKSFSEINVIVPDRNEPFRCRVCAALILDNSRCCTQCVDQMNVNATSPPNYDSTQHNESPRSSSKLNVSTPISELLGVLRNGSDNEQEDAVLLLIQACINDSKRQQVCVSHGVSDLVDLTKNGRTHFLKVCAIGCLNWLSELDAALSDETFENLQDTVRAATGSECVSVVQSLQDTSSTDKLKTVIYCTCAAEANGRTQLRDAGVVTPLVKLLSHENATLTIWTMDALGNLASDEDAKRAIVSEGAIPALMKLLRMGTEIQRGFASYVLGQLSTQDISNSSTIVNSGAIPYLVDLLRTRTNIPKNFAAYALGCIAGNNDEYGLAISEVGGVEHLVRLIRNGTNVQKAHAATALGWLANQSQLRAAITQKGVIPDLIALVRRGTDDQKENSAFALSFLATDISSGAAMVNDGVIVPMLALFRGSENQKEYAVCTLANLAGSQDICLKIADAGGIRPLVTLLRTGSNDQKGMAAYSLGCIATTNETNRLKILSDEVIELLVELIRGGTTVEKDQAMFALCYLTKHGHSDTRAIASEAVISQILPFLRAGKDEQKHFVATALGRLANDATNKRIIASCGAISLLVDLLKSGNAANKEQAAIALGRLATNNVANTDQMKREGVVDLLQAFRRLGNRQQKRSAAVTLSNIGENGASVTKTRRR</sequence>
<protein>
    <submittedName>
        <fullName evidence="4">Serine/threonine protein kinase</fullName>
    </submittedName>
</protein>
<evidence type="ECO:0000313" key="5">
    <source>
        <dbReference type="Proteomes" id="UP000198211"/>
    </source>
</evidence>
<dbReference type="PROSITE" id="PS50011">
    <property type="entry name" value="PROTEIN_KINASE_DOM"/>
    <property type="match status" value="1"/>
</dbReference>
<dbReference type="InterPro" id="IPR011009">
    <property type="entry name" value="Kinase-like_dom_sf"/>
</dbReference>
<keyword evidence="4" id="KW-0418">Kinase</keyword>
<dbReference type="InterPro" id="IPR016024">
    <property type="entry name" value="ARM-type_fold"/>
</dbReference>
<dbReference type="OrthoDB" id="7537227at2759"/>
<dbReference type="InterPro" id="IPR011989">
    <property type="entry name" value="ARM-like"/>
</dbReference>
<dbReference type="PROSITE" id="PS50176">
    <property type="entry name" value="ARM_REPEAT"/>
    <property type="match status" value="1"/>
</dbReference>
<keyword evidence="4" id="KW-0808">Transferase</keyword>
<reference evidence="5" key="1">
    <citation type="submission" date="2017-03" db="EMBL/GenBank/DDBJ databases">
        <title>Phytopthora megakarya and P. palmivora, two closely related causual agents of cacao black pod achieved similar genome size and gene model numbers by different mechanisms.</title>
        <authorList>
            <person name="Ali S."/>
            <person name="Shao J."/>
            <person name="Larry D.J."/>
            <person name="Kronmiller B."/>
            <person name="Shen D."/>
            <person name="Strem M.D."/>
            <person name="Melnick R.L."/>
            <person name="Guiltinan M.J."/>
            <person name="Tyler B.M."/>
            <person name="Meinhardt L.W."/>
            <person name="Bailey B.A."/>
        </authorList>
    </citation>
    <scope>NUCLEOTIDE SEQUENCE [LARGE SCALE GENOMIC DNA]</scope>
    <source>
        <strain evidence="5">zdho120</strain>
    </source>
</reference>
<dbReference type="Proteomes" id="UP000198211">
    <property type="component" value="Unassembled WGS sequence"/>
</dbReference>
<proteinExistence type="predicted"/>